<evidence type="ECO:0000259" key="7">
    <source>
        <dbReference type="PROSITE" id="PS52012"/>
    </source>
</evidence>
<proteinExistence type="predicted"/>
<accession>S8DYY7</accession>
<feature type="region of interest" description="Disordered" evidence="5">
    <location>
        <begin position="119"/>
        <end position="140"/>
    </location>
</feature>
<evidence type="ECO:0000256" key="6">
    <source>
        <dbReference type="SAM" id="SignalP"/>
    </source>
</evidence>
<feature type="chain" id="PRO_5004562628" description="CFEM domain-containing protein" evidence="6">
    <location>
        <begin position="23"/>
        <end position="252"/>
    </location>
</feature>
<dbReference type="HOGENOM" id="CLU_1102806_0_0_1"/>
<evidence type="ECO:0000313" key="8">
    <source>
        <dbReference type="EMBL" id="EPS96368.1"/>
    </source>
</evidence>
<dbReference type="EMBL" id="KE504189">
    <property type="protein sequence ID" value="EPS96368.1"/>
    <property type="molecule type" value="Genomic_DNA"/>
</dbReference>
<keyword evidence="2" id="KW-0964">Secreted</keyword>
<feature type="compositionally biased region" description="Low complexity" evidence="5">
    <location>
        <begin position="181"/>
        <end position="226"/>
    </location>
</feature>
<evidence type="ECO:0000256" key="3">
    <source>
        <dbReference type="ARBA" id="ARBA00022729"/>
    </source>
</evidence>
<organism evidence="8 9">
    <name type="scientific">Fomitopsis schrenkii</name>
    <name type="common">Brown rot fungus</name>
    <dbReference type="NCBI Taxonomy" id="2126942"/>
    <lineage>
        <taxon>Eukaryota</taxon>
        <taxon>Fungi</taxon>
        <taxon>Dikarya</taxon>
        <taxon>Basidiomycota</taxon>
        <taxon>Agaricomycotina</taxon>
        <taxon>Agaricomycetes</taxon>
        <taxon>Polyporales</taxon>
        <taxon>Fomitopsis</taxon>
    </lineage>
</organism>
<keyword evidence="4" id="KW-1015">Disulfide bond</keyword>
<evidence type="ECO:0000256" key="2">
    <source>
        <dbReference type="ARBA" id="ARBA00022525"/>
    </source>
</evidence>
<dbReference type="Pfam" id="PF05730">
    <property type="entry name" value="CFEM"/>
    <property type="match status" value="1"/>
</dbReference>
<name>S8DYY7_FOMSC</name>
<dbReference type="GO" id="GO:0005576">
    <property type="term" value="C:extracellular region"/>
    <property type="evidence" value="ECO:0007669"/>
    <property type="project" value="UniProtKB-SubCell"/>
</dbReference>
<feature type="region of interest" description="Disordered" evidence="5">
    <location>
        <begin position="161"/>
        <end position="228"/>
    </location>
</feature>
<evidence type="ECO:0000256" key="5">
    <source>
        <dbReference type="SAM" id="MobiDB-lite"/>
    </source>
</evidence>
<dbReference type="InParanoid" id="S8DYY7"/>
<evidence type="ECO:0000256" key="4">
    <source>
        <dbReference type="ARBA" id="ARBA00023157"/>
    </source>
</evidence>
<dbReference type="OrthoDB" id="3065412at2759"/>
<gene>
    <name evidence="8" type="ORF">FOMPIDRAFT_1053303</name>
</gene>
<dbReference type="InterPro" id="IPR008427">
    <property type="entry name" value="Extracellular_membr_CFEM_dom"/>
</dbReference>
<dbReference type="Proteomes" id="UP000015241">
    <property type="component" value="Unassembled WGS sequence"/>
</dbReference>
<dbReference type="AlphaFoldDB" id="S8DYY7"/>
<feature type="domain" description="CFEM" evidence="7">
    <location>
        <begin position="1"/>
        <end position="123"/>
    </location>
</feature>
<keyword evidence="3 6" id="KW-0732">Signal</keyword>
<comment type="subcellular location">
    <subcellularLocation>
        <location evidence="1">Secreted</location>
    </subcellularLocation>
</comment>
<feature type="signal peptide" evidence="6">
    <location>
        <begin position="1"/>
        <end position="22"/>
    </location>
</feature>
<dbReference type="SMART" id="SM00747">
    <property type="entry name" value="CFEM"/>
    <property type="match status" value="1"/>
</dbReference>
<sequence>MHFVSALVLVLAASLRPSGTSANVWKRQIPGVDVPPCAAQCLTAASMSPMVCSAGNEQCLCSSPAYVGSVESCIEGSCTLSDVNAALQAVEELCTQAGVSVTLVSLVMPMSIATTIDGRTYTPLPPTAGSGGLPDSALTSLTGGNSITDTLTMVMPSGTSTLITTEAGDSSDAAPPAGTASMSTLSTSRQSSESTTGSGSRSGTEGSSHASSTTSAPATSSTNSGTFRSRGVDRLAVGFAAVGAGMLLLSQV</sequence>
<protein>
    <recommendedName>
        <fullName evidence="7">CFEM domain-containing protein</fullName>
    </recommendedName>
</protein>
<keyword evidence="9" id="KW-1185">Reference proteome</keyword>
<evidence type="ECO:0000313" key="9">
    <source>
        <dbReference type="Proteomes" id="UP000015241"/>
    </source>
</evidence>
<reference evidence="8 9" key="1">
    <citation type="journal article" date="2012" name="Science">
        <title>The Paleozoic origin of enzymatic lignin decomposition reconstructed from 31 fungal genomes.</title>
        <authorList>
            <person name="Floudas D."/>
            <person name="Binder M."/>
            <person name="Riley R."/>
            <person name="Barry K."/>
            <person name="Blanchette R.A."/>
            <person name="Henrissat B."/>
            <person name="Martinez A.T."/>
            <person name="Otillar R."/>
            <person name="Spatafora J.W."/>
            <person name="Yadav J.S."/>
            <person name="Aerts A."/>
            <person name="Benoit I."/>
            <person name="Boyd A."/>
            <person name="Carlson A."/>
            <person name="Copeland A."/>
            <person name="Coutinho P.M."/>
            <person name="de Vries R.P."/>
            <person name="Ferreira P."/>
            <person name="Findley K."/>
            <person name="Foster B."/>
            <person name="Gaskell J."/>
            <person name="Glotzer D."/>
            <person name="Gorecki P."/>
            <person name="Heitman J."/>
            <person name="Hesse C."/>
            <person name="Hori C."/>
            <person name="Igarashi K."/>
            <person name="Jurgens J.A."/>
            <person name="Kallen N."/>
            <person name="Kersten P."/>
            <person name="Kohler A."/>
            <person name="Kuees U."/>
            <person name="Kumar T.K.A."/>
            <person name="Kuo A."/>
            <person name="LaButti K."/>
            <person name="Larrondo L.F."/>
            <person name="Lindquist E."/>
            <person name="Ling A."/>
            <person name="Lombard V."/>
            <person name="Lucas S."/>
            <person name="Lundell T."/>
            <person name="Martin R."/>
            <person name="McLaughlin D.J."/>
            <person name="Morgenstern I."/>
            <person name="Morin E."/>
            <person name="Murat C."/>
            <person name="Nagy L.G."/>
            <person name="Nolan M."/>
            <person name="Ohm R.A."/>
            <person name="Patyshakuliyeva A."/>
            <person name="Rokas A."/>
            <person name="Ruiz-Duenas F.J."/>
            <person name="Sabat G."/>
            <person name="Salamov A."/>
            <person name="Samejima M."/>
            <person name="Schmutz J."/>
            <person name="Slot J.C."/>
            <person name="St John F."/>
            <person name="Stenlid J."/>
            <person name="Sun H."/>
            <person name="Sun S."/>
            <person name="Syed K."/>
            <person name="Tsang A."/>
            <person name="Wiebenga A."/>
            <person name="Young D."/>
            <person name="Pisabarro A."/>
            <person name="Eastwood D.C."/>
            <person name="Martin F."/>
            <person name="Cullen D."/>
            <person name="Grigoriev I.V."/>
            <person name="Hibbett D.S."/>
        </authorList>
    </citation>
    <scope>NUCLEOTIDE SEQUENCE</scope>
    <source>
        <strain evidence="9">FP-58527</strain>
    </source>
</reference>
<dbReference type="PROSITE" id="PS52012">
    <property type="entry name" value="CFEM"/>
    <property type="match status" value="1"/>
</dbReference>
<evidence type="ECO:0000256" key="1">
    <source>
        <dbReference type="ARBA" id="ARBA00004613"/>
    </source>
</evidence>